<dbReference type="InterPro" id="IPR029016">
    <property type="entry name" value="GAF-like_dom_sf"/>
</dbReference>
<comment type="caution">
    <text evidence="2">The sequence shown here is derived from an EMBL/GenBank/DDBJ whole genome shotgun (WGS) entry which is preliminary data.</text>
</comment>
<gene>
    <name evidence="2" type="ORF">GFC01_07610</name>
</gene>
<sequence>MSPETFTPEINPAGTFTQIYSLFHELMTGLSEKEKDVLDRLARLEMEEKRLIDRYRAIKQFSDRLWEVANVCEILFNISDERKICEIVVKFLSRMYPESRVRFLYANSGRNRMRLVAASPPVAGEEDRCAVYPMDCLALKRCRPLICTSPEKEIFCSELKEVSPTQGYLCLPLMGGGSVFGCINMVIDHREGLNEPALDENALKIIDIFTTYVSLIINNNLLMKTVRREAMTDRLTGLPNRRYVLEVLQTEIFRCERYGNVFSLALLDVDTFKSINDNYGHDEGDRVLMLIADTASRCLRKVDTVARYGGEEFLVILPHTGLQAAVTVIERFRKIFNQQTFSDFLNVKNVTLSAGLAEYPTDSNDGPTLIKIADERLLRAKRAGRNKVVWE</sequence>
<dbReference type="OrthoDB" id="9783388at2"/>
<keyword evidence="3" id="KW-1185">Reference proteome</keyword>
<dbReference type="SMART" id="SM00267">
    <property type="entry name" value="GGDEF"/>
    <property type="match status" value="1"/>
</dbReference>
<dbReference type="AlphaFoldDB" id="A0A6N7IRJ7"/>
<dbReference type="PROSITE" id="PS50887">
    <property type="entry name" value="GGDEF"/>
    <property type="match status" value="1"/>
</dbReference>
<dbReference type="InterPro" id="IPR029787">
    <property type="entry name" value="Nucleotide_cyclase"/>
</dbReference>
<dbReference type="FunFam" id="3.30.70.270:FF:000001">
    <property type="entry name" value="Diguanylate cyclase domain protein"/>
    <property type="match status" value="1"/>
</dbReference>
<dbReference type="Proteomes" id="UP000441717">
    <property type="component" value="Unassembled WGS sequence"/>
</dbReference>
<dbReference type="Gene3D" id="3.30.70.270">
    <property type="match status" value="1"/>
</dbReference>
<dbReference type="GO" id="GO:0052621">
    <property type="term" value="F:diguanylate cyclase activity"/>
    <property type="evidence" value="ECO:0007669"/>
    <property type="project" value="TreeGrafter"/>
</dbReference>
<proteinExistence type="predicted"/>
<dbReference type="SUPFAM" id="SSF55073">
    <property type="entry name" value="Nucleotide cyclase"/>
    <property type="match status" value="1"/>
</dbReference>
<evidence type="ECO:0000259" key="1">
    <source>
        <dbReference type="PROSITE" id="PS50887"/>
    </source>
</evidence>
<dbReference type="PANTHER" id="PTHR45138">
    <property type="entry name" value="REGULATORY COMPONENTS OF SENSORY TRANSDUCTION SYSTEM"/>
    <property type="match status" value="1"/>
</dbReference>
<dbReference type="InterPro" id="IPR050469">
    <property type="entry name" value="Diguanylate_Cyclase"/>
</dbReference>
<dbReference type="EMBL" id="WHYR01000016">
    <property type="protein sequence ID" value="MQL52139.1"/>
    <property type="molecule type" value="Genomic_DNA"/>
</dbReference>
<name>A0A6N7IRJ7_9FIRM</name>
<feature type="domain" description="GGDEF" evidence="1">
    <location>
        <begin position="260"/>
        <end position="391"/>
    </location>
</feature>
<dbReference type="SUPFAM" id="SSF55781">
    <property type="entry name" value="GAF domain-like"/>
    <property type="match status" value="1"/>
</dbReference>
<protein>
    <submittedName>
        <fullName evidence="2">Diguanylate cyclase</fullName>
    </submittedName>
</protein>
<dbReference type="Gene3D" id="3.30.450.40">
    <property type="match status" value="1"/>
</dbReference>
<accession>A0A6N7IRJ7</accession>
<dbReference type="NCBIfam" id="TIGR00254">
    <property type="entry name" value="GGDEF"/>
    <property type="match status" value="1"/>
</dbReference>
<dbReference type="InterPro" id="IPR000160">
    <property type="entry name" value="GGDEF_dom"/>
</dbReference>
<dbReference type="InterPro" id="IPR043128">
    <property type="entry name" value="Rev_trsase/Diguanyl_cyclase"/>
</dbReference>
<dbReference type="Pfam" id="PF00990">
    <property type="entry name" value="GGDEF"/>
    <property type="match status" value="1"/>
</dbReference>
<dbReference type="CDD" id="cd01949">
    <property type="entry name" value="GGDEF"/>
    <property type="match status" value="1"/>
</dbReference>
<dbReference type="PANTHER" id="PTHR45138:SF9">
    <property type="entry name" value="DIGUANYLATE CYCLASE DGCM-RELATED"/>
    <property type="match status" value="1"/>
</dbReference>
<reference evidence="2 3" key="1">
    <citation type="submission" date="2019-10" db="EMBL/GenBank/DDBJ databases">
        <title>Comparative genomics of sulfur disproportionating microorganisms.</title>
        <authorList>
            <person name="Ward L.M."/>
            <person name="Bertran E."/>
            <person name="Johnston D."/>
        </authorList>
    </citation>
    <scope>NUCLEOTIDE SEQUENCE [LARGE SCALE GENOMIC DNA]</scope>
    <source>
        <strain evidence="2 3">DSM 14055</strain>
    </source>
</reference>
<organism evidence="2 3">
    <name type="scientific">Desulfofundulus thermobenzoicus</name>
    <dbReference type="NCBI Taxonomy" id="29376"/>
    <lineage>
        <taxon>Bacteria</taxon>
        <taxon>Bacillati</taxon>
        <taxon>Bacillota</taxon>
        <taxon>Clostridia</taxon>
        <taxon>Eubacteriales</taxon>
        <taxon>Peptococcaceae</taxon>
        <taxon>Desulfofundulus</taxon>
    </lineage>
</organism>
<evidence type="ECO:0000313" key="2">
    <source>
        <dbReference type="EMBL" id="MQL52139.1"/>
    </source>
</evidence>
<evidence type="ECO:0000313" key="3">
    <source>
        <dbReference type="Proteomes" id="UP000441717"/>
    </source>
</evidence>
<dbReference type="RefSeq" id="WP_152946057.1">
    <property type="nucleotide sequence ID" value="NZ_WHYR01000016.1"/>
</dbReference>